<feature type="compositionally biased region" description="Polar residues" evidence="2">
    <location>
        <begin position="422"/>
        <end position="436"/>
    </location>
</feature>
<dbReference type="Gene3D" id="1.25.40.10">
    <property type="entry name" value="Tetratricopeptide repeat domain"/>
    <property type="match status" value="1"/>
</dbReference>
<dbReference type="InterPro" id="IPR011990">
    <property type="entry name" value="TPR-like_helical_dom_sf"/>
</dbReference>
<gene>
    <name evidence="3" type="ORF">Airi01_088390</name>
</gene>
<comment type="caution">
    <text evidence="3">The sequence shown here is derived from an EMBL/GenBank/DDBJ whole genome shotgun (WGS) entry which is preliminary data.</text>
</comment>
<evidence type="ECO:0000313" key="3">
    <source>
        <dbReference type="EMBL" id="GLY80572.1"/>
    </source>
</evidence>
<name>A0A9W6VVH4_9ACTN</name>
<proteinExistence type="predicted"/>
<accession>A0A9W6VVH4</accession>
<dbReference type="InterPro" id="IPR019734">
    <property type="entry name" value="TPR_rpt"/>
</dbReference>
<dbReference type="Pfam" id="PF13424">
    <property type="entry name" value="TPR_12"/>
    <property type="match status" value="2"/>
</dbReference>
<protein>
    <recommendedName>
        <fullName evidence="5">Tetratricopeptide repeat protein</fullName>
    </recommendedName>
</protein>
<sequence>MSVQAVFNASYRALEDEGVRRMYRMLGLVPGTDFGVPLAAAISDVEEETAADHLDTLVGANLLQETGHERYGFHDLVRLHARDRAHEEGSLRERQGAIERLFDWYLAMSAVADLTVLPGRWRLGTYYSAGHRERLRRVAVFQGGEAALEWLEAERANLAALIEHAYQHGIHDAAWQICEAMWPLFLLHKHYNLWLRTHQIGLDAARACRNQKAEARMLVSLGYAHLSLGDYEAAVRECAEALRIDEETGHLLGQASALEYLGIAALRTNHPEPAIAYFARARAIDEQVDHPRGVAMMRRHLGDAHAQAGRYAAAIEEFAHALSFFAEHHEPYHEARTLTRLGNAYLHANSFDRAEDALGSALGIAGQTGARHEEAAVHVTLADLAARRGDQETERSHLDRAVEIFDELGVAQAEEIRRRLDSISTSTNDPDATPSR</sequence>
<feature type="repeat" description="TPR" evidence="1">
    <location>
        <begin position="215"/>
        <end position="248"/>
    </location>
</feature>
<evidence type="ECO:0000256" key="2">
    <source>
        <dbReference type="SAM" id="MobiDB-lite"/>
    </source>
</evidence>
<keyword evidence="1" id="KW-0802">TPR repeat</keyword>
<organism evidence="3 4">
    <name type="scientific">Actinoallomurus iriomotensis</name>
    <dbReference type="NCBI Taxonomy" id="478107"/>
    <lineage>
        <taxon>Bacteria</taxon>
        <taxon>Bacillati</taxon>
        <taxon>Actinomycetota</taxon>
        <taxon>Actinomycetes</taxon>
        <taxon>Streptosporangiales</taxon>
        <taxon>Thermomonosporaceae</taxon>
        <taxon>Actinoallomurus</taxon>
    </lineage>
</organism>
<dbReference type="SMART" id="SM00028">
    <property type="entry name" value="TPR"/>
    <property type="match status" value="5"/>
</dbReference>
<dbReference type="PANTHER" id="PTHR10098">
    <property type="entry name" value="RAPSYN-RELATED"/>
    <property type="match status" value="1"/>
</dbReference>
<dbReference type="PROSITE" id="PS50005">
    <property type="entry name" value="TPR"/>
    <property type="match status" value="2"/>
</dbReference>
<dbReference type="EMBL" id="BSTJ01000015">
    <property type="protein sequence ID" value="GLY80572.1"/>
    <property type="molecule type" value="Genomic_DNA"/>
</dbReference>
<dbReference type="Proteomes" id="UP001165135">
    <property type="component" value="Unassembled WGS sequence"/>
</dbReference>
<dbReference type="PANTHER" id="PTHR10098:SF108">
    <property type="entry name" value="TETRATRICOPEPTIDE REPEAT PROTEIN 28"/>
    <property type="match status" value="1"/>
</dbReference>
<feature type="repeat" description="TPR" evidence="1">
    <location>
        <begin position="295"/>
        <end position="328"/>
    </location>
</feature>
<evidence type="ECO:0000313" key="4">
    <source>
        <dbReference type="Proteomes" id="UP001165135"/>
    </source>
</evidence>
<dbReference type="SUPFAM" id="SSF48452">
    <property type="entry name" value="TPR-like"/>
    <property type="match status" value="2"/>
</dbReference>
<reference evidence="3" key="1">
    <citation type="submission" date="2023-03" db="EMBL/GenBank/DDBJ databases">
        <title>Actinoallomurus iriomotensis NBRC 103681.</title>
        <authorList>
            <person name="Ichikawa N."/>
            <person name="Sato H."/>
            <person name="Tonouchi N."/>
        </authorList>
    </citation>
    <scope>NUCLEOTIDE SEQUENCE</scope>
    <source>
        <strain evidence="3">NBRC 103681</strain>
    </source>
</reference>
<feature type="region of interest" description="Disordered" evidence="2">
    <location>
        <begin position="417"/>
        <end position="436"/>
    </location>
</feature>
<evidence type="ECO:0000256" key="1">
    <source>
        <dbReference type="PROSITE-ProRule" id="PRU00339"/>
    </source>
</evidence>
<dbReference type="AlphaFoldDB" id="A0A9W6VVH4"/>
<evidence type="ECO:0008006" key="5">
    <source>
        <dbReference type="Google" id="ProtNLM"/>
    </source>
</evidence>